<feature type="region of interest" description="Disordered" evidence="1">
    <location>
        <begin position="17"/>
        <end position="49"/>
    </location>
</feature>
<dbReference type="Proteomes" id="UP000828251">
    <property type="component" value="Unassembled WGS sequence"/>
</dbReference>
<dbReference type="EMBL" id="JAIQCV010000008">
    <property type="protein sequence ID" value="KAH1073257.1"/>
    <property type="molecule type" value="Genomic_DNA"/>
</dbReference>
<evidence type="ECO:0000313" key="2">
    <source>
        <dbReference type="EMBL" id="KAH1073257.1"/>
    </source>
</evidence>
<comment type="caution">
    <text evidence="2">The sequence shown here is derived from an EMBL/GenBank/DDBJ whole genome shotgun (WGS) entry which is preliminary data.</text>
</comment>
<keyword evidence="3" id="KW-1185">Reference proteome</keyword>
<dbReference type="OrthoDB" id="1388652at2759"/>
<reference evidence="2 3" key="1">
    <citation type="journal article" date="2021" name="Plant Biotechnol. J.">
        <title>Multi-omics assisted identification of the key and species-specific regulatory components of drought-tolerant mechanisms in Gossypium stocksii.</title>
        <authorList>
            <person name="Yu D."/>
            <person name="Ke L."/>
            <person name="Zhang D."/>
            <person name="Wu Y."/>
            <person name="Sun Y."/>
            <person name="Mei J."/>
            <person name="Sun J."/>
            <person name="Sun Y."/>
        </authorList>
    </citation>
    <scope>NUCLEOTIDE SEQUENCE [LARGE SCALE GENOMIC DNA]</scope>
    <source>
        <strain evidence="3">cv. E1</strain>
        <tissue evidence="2">Leaf</tissue>
    </source>
</reference>
<accession>A0A9D3V6M7</accession>
<sequence>MFGGIVATRENAWAPSSGVLPSGVPMGDDIPNEGFGDSNEHSNENEGIPPMRYHQTLLMKLLIKESKHLGLYTVMDEFNNMYNNFDMNYDTSELIEKLNEE</sequence>
<protein>
    <submittedName>
        <fullName evidence="2">Uncharacterized protein</fullName>
    </submittedName>
</protein>
<evidence type="ECO:0000313" key="3">
    <source>
        <dbReference type="Proteomes" id="UP000828251"/>
    </source>
</evidence>
<proteinExistence type="predicted"/>
<organism evidence="2 3">
    <name type="scientific">Gossypium stocksii</name>
    <dbReference type="NCBI Taxonomy" id="47602"/>
    <lineage>
        <taxon>Eukaryota</taxon>
        <taxon>Viridiplantae</taxon>
        <taxon>Streptophyta</taxon>
        <taxon>Embryophyta</taxon>
        <taxon>Tracheophyta</taxon>
        <taxon>Spermatophyta</taxon>
        <taxon>Magnoliopsida</taxon>
        <taxon>eudicotyledons</taxon>
        <taxon>Gunneridae</taxon>
        <taxon>Pentapetalae</taxon>
        <taxon>rosids</taxon>
        <taxon>malvids</taxon>
        <taxon>Malvales</taxon>
        <taxon>Malvaceae</taxon>
        <taxon>Malvoideae</taxon>
        <taxon>Gossypium</taxon>
    </lineage>
</organism>
<gene>
    <name evidence="2" type="ORF">J1N35_025585</name>
</gene>
<evidence type="ECO:0000256" key="1">
    <source>
        <dbReference type="SAM" id="MobiDB-lite"/>
    </source>
</evidence>
<name>A0A9D3V6M7_9ROSI</name>
<dbReference type="AlphaFoldDB" id="A0A9D3V6M7"/>